<dbReference type="Pfam" id="PF11185">
    <property type="entry name" value="DUF2971"/>
    <property type="match status" value="1"/>
</dbReference>
<name>A0A1I2JJH6_9BACT</name>
<organism evidence="1 2">
    <name type="scientific">Sunxiuqinia elliptica</name>
    <dbReference type="NCBI Taxonomy" id="655355"/>
    <lineage>
        <taxon>Bacteria</taxon>
        <taxon>Pseudomonadati</taxon>
        <taxon>Bacteroidota</taxon>
        <taxon>Bacteroidia</taxon>
        <taxon>Marinilabiliales</taxon>
        <taxon>Prolixibacteraceae</taxon>
        <taxon>Sunxiuqinia</taxon>
    </lineage>
</organism>
<evidence type="ECO:0000313" key="2">
    <source>
        <dbReference type="Proteomes" id="UP000198964"/>
    </source>
</evidence>
<gene>
    <name evidence="1" type="ORF">SAMN05216283_1093</name>
</gene>
<evidence type="ECO:0000313" key="1">
    <source>
        <dbReference type="EMBL" id="SFF54744.1"/>
    </source>
</evidence>
<dbReference type="AlphaFoldDB" id="A0A1I2JJH6"/>
<dbReference type="InterPro" id="IPR021352">
    <property type="entry name" value="DUF2971"/>
</dbReference>
<dbReference type="STRING" id="655355.SAMN05216283_1093"/>
<sequence length="318" mass="36872">MQVTVKENLKAYLVNIMILYKYREDNENTEKIFTDKKVWLSNALGLNDPFECSIQEIAKDWINNKILESKQGHISGFVHSAQMSINKRSDFYGLTPKQTKEYLKKFLKRDFGHQYESSRDFITRKTGRITSNPNNTYMNFDKQLNEVGIFSLSETSLDQLMWSHYGGNSKGIALGFEVKKGNKLANKDHCLKVNYSDILPKHNPDGFLVQVDFMATGENIQRICFNDPTLQLAIATKPTCWSYEREWRYVEEKSGLYNYPGKLKEIVFGLNCKQDVRQKYLKLISNHLPENIEIYEITNEPNTNQINRKKLPLAGAVL</sequence>
<keyword evidence="2" id="KW-1185">Reference proteome</keyword>
<evidence type="ECO:0008006" key="3">
    <source>
        <dbReference type="Google" id="ProtNLM"/>
    </source>
</evidence>
<dbReference type="Proteomes" id="UP000198964">
    <property type="component" value="Unassembled WGS sequence"/>
</dbReference>
<dbReference type="EMBL" id="FONW01000009">
    <property type="protein sequence ID" value="SFF54744.1"/>
    <property type="molecule type" value="Genomic_DNA"/>
</dbReference>
<accession>A0A1I2JJH6</accession>
<protein>
    <recommendedName>
        <fullName evidence="3">DUF2971 family protein</fullName>
    </recommendedName>
</protein>
<reference evidence="1 2" key="1">
    <citation type="submission" date="2016-10" db="EMBL/GenBank/DDBJ databases">
        <authorList>
            <person name="de Groot N.N."/>
        </authorList>
    </citation>
    <scope>NUCLEOTIDE SEQUENCE [LARGE SCALE GENOMIC DNA]</scope>
    <source>
        <strain evidence="1 2">CGMCC 1.9156</strain>
    </source>
</reference>
<proteinExistence type="predicted"/>